<gene>
    <name evidence="1" type="ORF">METZ01_LOCUS462120</name>
</gene>
<evidence type="ECO:0000313" key="1">
    <source>
        <dbReference type="EMBL" id="SVE09266.1"/>
    </source>
</evidence>
<proteinExistence type="predicted"/>
<accession>A0A383AMX6</accession>
<dbReference type="EMBL" id="UINC01193577">
    <property type="protein sequence ID" value="SVE09266.1"/>
    <property type="molecule type" value="Genomic_DNA"/>
</dbReference>
<dbReference type="AlphaFoldDB" id="A0A383AMX6"/>
<organism evidence="1">
    <name type="scientific">marine metagenome</name>
    <dbReference type="NCBI Taxonomy" id="408172"/>
    <lineage>
        <taxon>unclassified sequences</taxon>
        <taxon>metagenomes</taxon>
        <taxon>ecological metagenomes</taxon>
    </lineage>
</organism>
<protein>
    <submittedName>
        <fullName evidence="1">Uncharacterized protein</fullName>
    </submittedName>
</protein>
<feature type="non-terminal residue" evidence="1">
    <location>
        <position position="52"/>
    </location>
</feature>
<name>A0A383AMX6_9ZZZZ</name>
<sequence>MAHLMGRDGVKLFYEDTGEGLPVVFGHEFARDWRRSGCEKQSNLKVEIKSIS</sequence>
<reference evidence="1" key="1">
    <citation type="submission" date="2018-05" db="EMBL/GenBank/DDBJ databases">
        <authorList>
            <person name="Lanie J.A."/>
            <person name="Ng W.-L."/>
            <person name="Kazmierczak K.M."/>
            <person name="Andrzejewski T.M."/>
            <person name="Davidsen T.M."/>
            <person name="Wayne K.J."/>
            <person name="Tettelin H."/>
            <person name="Glass J.I."/>
            <person name="Rusch D."/>
            <person name="Podicherti R."/>
            <person name="Tsui H.-C.T."/>
            <person name="Winkler M.E."/>
        </authorList>
    </citation>
    <scope>NUCLEOTIDE SEQUENCE</scope>
</reference>